<evidence type="ECO:0000256" key="8">
    <source>
        <dbReference type="ARBA" id="ARBA00023136"/>
    </source>
</evidence>
<sequence length="279" mass="31193">MKAWLDKLQQLQWQKLDRLSVVVLAILILWLCWKLASFFWLVIAPPQMMQFDRVELGSQQAQIPNISTFSLFNEPSANAAQESVNLELQGVMVGYPNRFSSAVIKVDNIAERYRVGETIGSTSYQLAEVYWDHVVLRQGNGSTRELEFKGLPNGLYQPMTPDASQQQPTTPSQPAAPVNTTQQALGQAIQQMQGNREQYLKDMGVSGNSSEGYEVTERTPTALRNKLGLRPGDRIVSLNGQTVGQGQADVQLLEQARRAGQVKIEIKRGDQVMTIQQNF</sequence>
<evidence type="ECO:0000256" key="4">
    <source>
        <dbReference type="ARBA" id="ARBA00022519"/>
    </source>
</evidence>
<dbReference type="InterPro" id="IPR036034">
    <property type="entry name" value="PDZ_sf"/>
</dbReference>
<evidence type="ECO:0000313" key="13">
    <source>
        <dbReference type="Proteomes" id="UP000027208"/>
    </source>
</evidence>
<organism evidence="12 13">
    <name type="scientific">Acinetobacter nosocomialis</name>
    <dbReference type="NCBI Taxonomy" id="106654"/>
    <lineage>
        <taxon>Bacteria</taxon>
        <taxon>Pseudomonadati</taxon>
        <taxon>Pseudomonadota</taxon>
        <taxon>Gammaproteobacteria</taxon>
        <taxon>Moraxellales</taxon>
        <taxon>Moraxellaceae</taxon>
        <taxon>Acinetobacter</taxon>
        <taxon>Acinetobacter calcoaceticus/baumannii complex</taxon>
    </lineage>
</organism>
<dbReference type="Gene3D" id="2.30.30.830">
    <property type="match status" value="1"/>
</dbReference>
<dbReference type="InterPro" id="IPR024961">
    <property type="entry name" value="T2SS_GspC_N"/>
</dbReference>
<dbReference type="Proteomes" id="UP000027208">
    <property type="component" value="Unassembled WGS sequence"/>
</dbReference>
<evidence type="ECO:0000256" key="2">
    <source>
        <dbReference type="ARBA" id="ARBA00022448"/>
    </source>
</evidence>
<keyword evidence="7 10" id="KW-1133">Transmembrane helix</keyword>
<evidence type="ECO:0000256" key="6">
    <source>
        <dbReference type="ARBA" id="ARBA00022927"/>
    </source>
</evidence>
<keyword evidence="5 10" id="KW-0812">Transmembrane</keyword>
<name>A0A836MLW6_ACINO</name>
<keyword evidence="3" id="KW-1003">Cell membrane</keyword>
<feature type="domain" description="PDZ" evidence="11">
    <location>
        <begin position="201"/>
        <end position="270"/>
    </location>
</feature>
<evidence type="ECO:0000256" key="3">
    <source>
        <dbReference type="ARBA" id="ARBA00022475"/>
    </source>
</evidence>
<dbReference type="EMBL" id="JMUI01000001">
    <property type="protein sequence ID" value="KDM58284.1"/>
    <property type="molecule type" value="Genomic_DNA"/>
</dbReference>
<protein>
    <submittedName>
        <fullName evidence="12">Type II secretion system protein C</fullName>
    </submittedName>
</protein>
<dbReference type="SUPFAM" id="SSF50156">
    <property type="entry name" value="PDZ domain-like"/>
    <property type="match status" value="1"/>
</dbReference>
<dbReference type="GO" id="GO:0005886">
    <property type="term" value="C:plasma membrane"/>
    <property type="evidence" value="ECO:0007669"/>
    <property type="project" value="UniProtKB-SubCell"/>
</dbReference>
<reference evidence="12 13" key="1">
    <citation type="submission" date="2014-04" db="EMBL/GenBank/DDBJ databases">
        <title>The Genome Sequence of Acinetobacter baumanii BIDMC 57.</title>
        <authorList>
            <consortium name="The Broad Institute Genomics Platform"/>
            <consortium name="The Broad Institute Genome Sequencing Center for Infectious Disease"/>
            <person name="Murphy C."/>
            <person name="Cosimi L."/>
            <person name="Cerqueira G."/>
            <person name="Feldgarden M."/>
            <person name="Earl A."/>
            <person name="Spencer M.D."/>
            <person name="Fodor A."/>
            <person name="Sautter R.L."/>
            <person name="Hung D."/>
            <person name="Onderdonk A.B."/>
            <person name="Ernst C."/>
            <person name="Delaney M."/>
            <person name="DuBois A."/>
            <person name="Young S.K."/>
            <person name="Zeng Q."/>
            <person name="Gargeya S."/>
            <person name="Abouelleil A."/>
            <person name="Alvarado L."/>
            <person name="Chapman S.B."/>
            <person name="Gainer-Dewar J."/>
            <person name="Goldberg J."/>
            <person name="Griggs A."/>
            <person name="Gujja S."/>
            <person name="Hansen M."/>
            <person name="Howarth C."/>
            <person name="Imamovic A."/>
            <person name="Larimer J."/>
            <person name="Pearson M."/>
            <person name="Poon T.W."/>
            <person name="Priest M."/>
            <person name="Roberts A."/>
            <person name="Saif S."/>
            <person name="Shea T."/>
            <person name="Sykes S."/>
            <person name="Wortman J."/>
            <person name="Nusbaum C."/>
            <person name="Birren B."/>
        </authorList>
    </citation>
    <scope>NUCLEOTIDE SEQUENCE [LARGE SCALE GENOMIC DNA]</scope>
    <source>
        <strain evidence="12 13">BIDMC 57</strain>
    </source>
</reference>
<accession>A0A836MLW6</accession>
<dbReference type="SMART" id="SM00228">
    <property type="entry name" value="PDZ"/>
    <property type="match status" value="1"/>
</dbReference>
<evidence type="ECO:0000256" key="5">
    <source>
        <dbReference type="ARBA" id="ARBA00022692"/>
    </source>
</evidence>
<evidence type="ECO:0000256" key="7">
    <source>
        <dbReference type="ARBA" id="ARBA00022989"/>
    </source>
</evidence>
<feature type="region of interest" description="Disordered" evidence="9">
    <location>
        <begin position="155"/>
        <end position="181"/>
    </location>
</feature>
<keyword evidence="2" id="KW-0813">Transport</keyword>
<evidence type="ECO:0000313" key="12">
    <source>
        <dbReference type="EMBL" id="KDM58284.1"/>
    </source>
</evidence>
<evidence type="ECO:0000256" key="1">
    <source>
        <dbReference type="ARBA" id="ARBA00004533"/>
    </source>
</evidence>
<keyword evidence="4" id="KW-0997">Cell inner membrane</keyword>
<dbReference type="InterPro" id="IPR041489">
    <property type="entry name" value="PDZ_6"/>
</dbReference>
<dbReference type="Pfam" id="PF11356">
    <property type="entry name" value="T2SSC"/>
    <property type="match status" value="1"/>
</dbReference>
<dbReference type="InterPro" id="IPR001478">
    <property type="entry name" value="PDZ"/>
</dbReference>
<dbReference type="Pfam" id="PF17820">
    <property type="entry name" value="PDZ_6"/>
    <property type="match status" value="1"/>
</dbReference>
<dbReference type="Gene3D" id="2.30.42.10">
    <property type="match status" value="1"/>
</dbReference>
<evidence type="ECO:0000256" key="9">
    <source>
        <dbReference type="SAM" id="MobiDB-lite"/>
    </source>
</evidence>
<feature type="transmembrane region" description="Helical" evidence="10">
    <location>
        <begin position="21"/>
        <end position="43"/>
    </location>
</feature>
<dbReference type="GO" id="GO:0015031">
    <property type="term" value="P:protein transport"/>
    <property type="evidence" value="ECO:0007669"/>
    <property type="project" value="UniProtKB-KW"/>
</dbReference>
<evidence type="ECO:0000256" key="10">
    <source>
        <dbReference type="SAM" id="Phobius"/>
    </source>
</evidence>
<proteinExistence type="predicted"/>
<dbReference type="AlphaFoldDB" id="A0A836MLW6"/>
<keyword evidence="6" id="KW-0653">Protein transport</keyword>
<feature type="compositionally biased region" description="Low complexity" evidence="9">
    <location>
        <begin position="163"/>
        <end position="181"/>
    </location>
</feature>
<gene>
    <name evidence="12" type="ORF">AE32_00278</name>
</gene>
<comment type="caution">
    <text evidence="12">The sequence shown here is derived from an EMBL/GenBank/DDBJ whole genome shotgun (WGS) entry which is preliminary data.</text>
</comment>
<comment type="subcellular location">
    <subcellularLocation>
        <location evidence="1">Cell inner membrane</location>
    </subcellularLocation>
</comment>
<dbReference type="RefSeq" id="WP_031952243.1">
    <property type="nucleotide sequence ID" value="NZ_BBOO01000014.1"/>
</dbReference>
<evidence type="ECO:0000259" key="11">
    <source>
        <dbReference type="SMART" id="SM00228"/>
    </source>
</evidence>
<keyword evidence="8 10" id="KW-0472">Membrane</keyword>